<dbReference type="Proteomes" id="UP000784880">
    <property type="component" value="Unassembled WGS sequence"/>
</dbReference>
<dbReference type="EMBL" id="JAHQCS010000105">
    <property type="protein sequence ID" value="MBU9712598.1"/>
    <property type="molecule type" value="Genomic_DNA"/>
</dbReference>
<accession>A0ABS6JJV2</accession>
<feature type="domain" description="EamA" evidence="4">
    <location>
        <begin position="155"/>
        <end position="290"/>
    </location>
</feature>
<sequence>MKTNYLYYLGLIAVSIIWGANFGISRWGMDFFSAEIFVFFRFGLAIPVLFLLLYKLEGNIMVEKKDFLKLAVIGIFGVTILEIAVMYSIKFTTLANASLLNVAPWPIFAALFAPLFTKELLTRKVVAGGAIALVGVTLIILGGGEGIDLSSQYMLGNMLALSISLIGALFNLACMPMMKKYSPLKVTTWYILFGTILLFPFTFGGWSDVNWSNLTMPVYGAIVYNVILCTIVAFVLWNLAMSKVGATKSNFFRYVVPAAAAVTGALFFGEPIMLAQILGAAIIMSGLMIIGSERKAARPNTDKDQDPDPLGKSKIAT</sequence>
<protein>
    <submittedName>
        <fullName evidence="5">DMT family transporter</fullName>
    </submittedName>
</protein>
<evidence type="ECO:0000259" key="4">
    <source>
        <dbReference type="Pfam" id="PF00892"/>
    </source>
</evidence>
<keyword evidence="6" id="KW-1185">Reference proteome</keyword>
<keyword evidence="3" id="KW-0812">Transmembrane</keyword>
<keyword evidence="3" id="KW-1133">Transmembrane helix</keyword>
<comment type="caution">
    <text evidence="5">The sequence shown here is derived from an EMBL/GenBank/DDBJ whole genome shotgun (WGS) entry which is preliminary data.</text>
</comment>
<evidence type="ECO:0000256" key="2">
    <source>
        <dbReference type="SAM" id="MobiDB-lite"/>
    </source>
</evidence>
<name>A0ABS6JJV2_9BACI</name>
<feature type="transmembrane region" description="Helical" evidence="3">
    <location>
        <begin position="155"/>
        <end position="174"/>
    </location>
</feature>
<feature type="transmembrane region" description="Helical" evidence="3">
    <location>
        <begin position="125"/>
        <end position="143"/>
    </location>
</feature>
<dbReference type="InterPro" id="IPR000620">
    <property type="entry name" value="EamA_dom"/>
</dbReference>
<keyword evidence="3" id="KW-0472">Membrane</keyword>
<feature type="compositionally biased region" description="Basic and acidic residues" evidence="2">
    <location>
        <begin position="296"/>
        <end position="311"/>
    </location>
</feature>
<feature type="transmembrane region" description="Helical" evidence="3">
    <location>
        <begin position="251"/>
        <end position="268"/>
    </location>
</feature>
<evidence type="ECO:0000313" key="6">
    <source>
        <dbReference type="Proteomes" id="UP000784880"/>
    </source>
</evidence>
<proteinExistence type="inferred from homology"/>
<reference evidence="5 6" key="1">
    <citation type="submission" date="2021-06" db="EMBL/GenBank/DDBJ databases">
        <title>Bacillus sp. RD4P76, an endophyte from a halophyte.</title>
        <authorList>
            <person name="Sun J.-Q."/>
        </authorList>
    </citation>
    <scope>NUCLEOTIDE SEQUENCE [LARGE SCALE GENOMIC DNA]</scope>
    <source>
        <strain evidence="5 6">CGMCC 1.15917</strain>
    </source>
</reference>
<evidence type="ECO:0000256" key="1">
    <source>
        <dbReference type="ARBA" id="ARBA00007362"/>
    </source>
</evidence>
<dbReference type="Pfam" id="PF00892">
    <property type="entry name" value="EamA"/>
    <property type="match status" value="2"/>
</dbReference>
<feature type="transmembrane region" description="Helical" evidence="3">
    <location>
        <begin position="186"/>
        <end position="206"/>
    </location>
</feature>
<feature type="transmembrane region" description="Helical" evidence="3">
    <location>
        <begin position="5"/>
        <end position="24"/>
    </location>
</feature>
<feature type="region of interest" description="Disordered" evidence="2">
    <location>
        <begin position="296"/>
        <end position="317"/>
    </location>
</feature>
<feature type="transmembrane region" description="Helical" evidence="3">
    <location>
        <begin position="95"/>
        <end position="113"/>
    </location>
</feature>
<dbReference type="PANTHER" id="PTHR12715:SF4">
    <property type="entry name" value="EAMA DOMAIN-CONTAINING PROTEIN"/>
    <property type="match status" value="1"/>
</dbReference>
<feature type="domain" description="EamA" evidence="4">
    <location>
        <begin position="8"/>
        <end position="140"/>
    </location>
</feature>
<feature type="transmembrane region" description="Helical" evidence="3">
    <location>
        <begin position="36"/>
        <end position="55"/>
    </location>
</feature>
<comment type="similarity">
    <text evidence="1">Belongs to the EamA transporter family.</text>
</comment>
<feature type="transmembrane region" description="Helical" evidence="3">
    <location>
        <begin position="274"/>
        <end position="291"/>
    </location>
</feature>
<dbReference type="InterPro" id="IPR052756">
    <property type="entry name" value="Alkyne_AA_exporter"/>
</dbReference>
<feature type="transmembrane region" description="Helical" evidence="3">
    <location>
        <begin position="67"/>
        <end position="89"/>
    </location>
</feature>
<evidence type="ECO:0000313" key="5">
    <source>
        <dbReference type="EMBL" id="MBU9712598.1"/>
    </source>
</evidence>
<organism evidence="5 6">
    <name type="scientific">Evansella tamaricis</name>
    <dbReference type="NCBI Taxonomy" id="2069301"/>
    <lineage>
        <taxon>Bacteria</taxon>
        <taxon>Bacillati</taxon>
        <taxon>Bacillota</taxon>
        <taxon>Bacilli</taxon>
        <taxon>Bacillales</taxon>
        <taxon>Bacillaceae</taxon>
        <taxon>Evansella</taxon>
    </lineage>
</organism>
<evidence type="ECO:0000256" key="3">
    <source>
        <dbReference type="SAM" id="Phobius"/>
    </source>
</evidence>
<feature type="transmembrane region" description="Helical" evidence="3">
    <location>
        <begin position="218"/>
        <end position="239"/>
    </location>
</feature>
<gene>
    <name evidence="5" type="ORF">KS419_12680</name>
</gene>
<dbReference type="PANTHER" id="PTHR12715">
    <property type="entry name" value="TRANSPORTER, DRUG/METABOLITE EXPORTER FAMILY"/>
    <property type="match status" value="1"/>
</dbReference>